<dbReference type="VEuPathDB" id="FungiDB:PC110_g4431"/>
<evidence type="ECO:0000313" key="2">
    <source>
        <dbReference type="EMBL" id="RAW39379.1"/>
    </source>
</evidence>
<evidence type="ECO:0000259" key="1">
    <source>
        <dbReference type="Pfam" id="PF13456"/>
    </source>
</evidence>
<dbReference type="Pfam" id="PF13456">
    <property type="entry name" value="RVT_3"/>
    <property type="match status" value="1"/>
</dbReference>
<sequence length="252" mass="27461">MITEGCWRLGATLYFHAVWRGRVQHFDENNIVTAKHHMRPLANRLQQGYRTKPKYIQRKGPQGLVVAAARVVEQVVCAPWDGAIQPVVTHDSKYVLFFDGGSRGNPGPGEAGAAIVRVAEDGGQVQLVWAGSMSYAAMATTNNYAENMGLLTGLVACGRHGYSPVYVVGDSALIKSTCLGASPLLAPPYTKMADYLANQVMDKRTSAQVQFETLEHDTTRWQRLTEYVGRDIGHWMLNNGDAAPMGGASVIP</sequence>
<dbReference type="Gene3D" id="3.30.420.10">
    <property type="entry name" value="Ribonuclease H-like superfamily/Ribonuclease H"/>
    <property type="match status" value="1"/>
</dbReference>
<proteinExistence type="predicted"/>
<name>A0A329SRW5_9STRA</name>
<evidence type="ECO:0000313" key="3">
    <source>
        <dbReference type="Proteomes" id="UP000251314"/>
    </source>
</evidence>
<dbReference type="InterPro" id="IPR012337">
    <property type="entry name" value="RNaseH-like_sf"/>
</dbReference>
<accession>A0A329SRW5</accession>
<feature type="domain" description="RNase H type-1" evidence="1">
    <location>
        <begin position="98"/>
        <end position="214"/>
    </location>
</feature>
<organism evidence="2 3">
    <name type="scientific">Phytophthora cactorum</name>
    <dbReference type="NCBI Taxonomy" id="29920"/>
    <lineage>
        <taxon>Eukaryota</taxon>
        <taxon>Sar</taxon>
        <taxon>Stramenopiles</taxon>
        <taxon>Oomycota</taxon>
        <taxon>Peronosporomycetes</taxon>
        <taxon>Peronosporales</taxon>
        <taxon>Peronosporaceae</taxon>
        <taxon>Phytophthora</taxon>
    </lineage>
</organism>
<dbReference type="SUPFAM" id="SSF53098">
    <property type="entry name" value="Ribonuclease H-like"/>
    <property type="match status" value="1"/>
</dbReference>
<dbReference type="AlphaFoldDB" id="A0A329SRW5"/>
<dbReference type="GO" id="GO:0004523">
    <property type="term" value="F:RNA-DNA hybrid ribonuclease activity"/>
    <property type="evidence" value="ECO:0007669"/>
    <property type="project" value="InterPro"/>
</dbReference>
<keyword evidence="3" id="KW-1185">Reference proteome</keyword>
<reference evidence="2 3" key="1">
    <citation type="submission" date="2018-01" db="EMBL/GenBank/DDBJ databases">
        <title>Draft genome of the strawberry crown rot pathogen Phytophthora cactorum.</title>
        <authorList>
            <person name="Armitage A.D."/>
            <person name="Lysoe E."/>
            <person name="Nellist C.F."/>
            <person name="Harrison R.J."/>
            <person name="Brurberg M.B."/>
        </authorList>
    </citation>
    <scope>NUCLEOTIDE SEQUENCE [LARGE SCALE GENOMIC DNA]</scope>
    <source>
        <strain evidence="2 3">10300</strain>
    </source>
</reference>
<dbReference type="OrthoDB" id="129460at2759"/>
<dbReference type="InterPro" id="IPR036397">
    <property type="entry name" value="RNaseH_sf"/>
</dbReference>
<gene>
    <name evidence="2" type="ORF">PC110_g4431</name>
</gene>
<dbReference type="EMBL" id="MJFZ01000068">
    <property type="protein sequence ID" value="RAW39379.1"/>
    <property type="molecule type" value="Genomic_DNA"/>
</dbReference>
<dbReference type="InterPro" id="IPR002156">
    <property type="entry name" value="RNaseH_domain"/>
</dbReference>
<dbReference type="Proteomes" id="UP000251314">
    <property type="component" value="Unassembled WGS sequence"/>
</dbReference>
<comment type="caution">
    <text evidence="2">The sequence shown here is derived from an EMBL/GenBank/DDBJ whole genome shotgun (WGS) entry which is preliminary data.</text>
</comment>
<protein>
    <recommendedName>
        <fullName evidence="1">RNase H type-1 domain-containing protein</fullName>
    </recommendedName>
</protein>
<dbReference type="GO" id="GO:0003676">
    <property type="term" value="F:nucleic acid binding"/>
    <property type="evidence" value="ECO:0007669"/>
    <property type="project" value="InterPro"/>
</dbReference>
<dbReference type="STRING" id="29920.A0A329SRW5"/>